<dbReference type="InterPro" id="IPR003057">
    <property type="entry name" value="Invtbrt_color"/>
</dbReference>
<protein>
    <recommendedName>
        <fullName evidence="5">Lipocalin/cytosolic fatty-acid binding domain-containing protein</fullName>
    </recommendedName>
</protein>
<comment type="similarity">
    <text evidence="1 3">Belongs to the calycin superfamily. Lipocalin family.</text>
</comment>
<evidence type="ECO:0000313" key="7">
    <source>
        <dbReference type="Proteomes" id="UP000594454"/>
    </source>
</evidence>
<dbReference type="OrthoDB" id="565904at2759"/>
<dbReference type="FunCoup" id="A0A7R8YPF9">
    <property type="interactions" value="54"/>
</dbReference>
<sequence length="180" mass="20358">MPEFNKDRFLGKWFEAERLFTVTELASKCISATYEKRPDGQIWIDNSITNRFTGVERKISGLMKMSGKFGEGTYNVRYNSLPINYDTTLNVLDTDYDSFAVIYSCSALGSVGHTQSVWVMTRERFPTGPTLQKAYGVLDKFRITRSFFIKTDQSDCEILPPPVEAYDPTSPKPESSGTVS</sequence>
<dbReference type="Pfam" id="PF08212">
    <property type="entry name" value="Lipocalin_2"/>
    <property type="match status" value="1"/>
</dbReference>
<proteinExistence type="inferred from homology"/>
<dbReference type="InterPro" id="IPR022271">
    <property type="entry name" value="Lipocalin_ApoD"/>
</dbReference>
<dbReference type="GO" id="GO:0005737">
    <property type="term" value="C:cytoplasm"/>
    <property type="evidence" value="ECO:0007669"/>
    <property type="project" value="TreeGrafter"/>
</dbReference>
<name>A0A7R8YPF9_HERIL</name>
<evidence type="ECO:0000256" key="3">
    <source>
        <dbReference type="PIRNR" id="PIRNR036893"/>
    </source>
</evidence>
<gene>
    <name evidence="6" type="ORF">HERILL_LOCUS3445</name>
</gene>
<dbReference type="GO" id="GO:0006629">
    <property type="term" value="P:lipid metabolic process"/>
    <property type="evidence" value="ECO:0007669"/>
    <property type="project" value="TreeGrafter"/>
</dbReference>
<dbReference type="PRINTS" id="PR01273">
    <property type="entry name" value="INVTBRTCOLOR"/>
</dbReference>
<dbReference type="GO" id="GO:0031409">
    <property type="term" value="F:pigment binding"/>
    <property type="evidence" value="ECO:0007669"/>
    <property type="project" value="InterPro"/>
</dbReference>
<dbReference type="PANTHER" id="PTHR10612:SF34">
    <property type="entry name" value="APOLIPOPROTEIN D"/>
    <property type="match status" value="1"/>
</dbReference>
<evidence type="ECO:0000256" key="1">
    <source>
        <dbReference type="ARBA" id="ARBA00006889"/>
    </source>
</evidence>
<feature type="domain" description="Lipocalin/cytosolic fatty-acid binding" evidence="5">
    <location>
        <begin position="7"/>
        <end position="123"/>
    </location>
</feature>
<dbReference type="PANTHER" id="PTHR10612">
    <property type="entry name" value="APOLIPOPROTEIN D"/>
    <property type="match status" value="1"/>
</dbReference>
<dbReference type="InterPro" id="IPR022272">
    <property type="entry name" value="Lipocalin_CS"/>
</dbReference>
<feature type="region of interest" description="Disordered" evidence="4">
    <location>
        <begin position="160"/>
        <end position="180"/>
    </location>
</feature>
<evidence type="ECO:0000313" key="6">
    <source>
        <dbReference type="EMBL" id="CAD7080281.1"/>
    </source>
</evidence>
<dbReference type="SUPFAM" id="SSF50814">
    <property type="entry name" value="Lipocalins"/>
    <property type="match status" value="1"/>
</dbReference>
<dbReference type="EMBL" id="LR899009">
    <property type="protein sequence ID" value="CAD7080281.1"/>
    <property type="molecule type" value="Genomic_DNA"/>
</dbReference>
<dbReference type="PROSITE" id="PS00213">
    <property type="entry name" value="LIPOCALIN"/>
    <property type="match status" value="1"/>
</dbReference>
<dbReference type="Proteomes" id="UP000594454">
    <property type="component" value="Chromosome 1"/>
</dbReference>
<dbReference type="AlphaFoldDB" id="A0A7R8YPF9"/>
<dbReference type="InParanoid" id="A0A7R8YPF9"/>
<dbReference type="GO" id="GO:0000302">
    <property type="term" value="P:response to reactive oxygen species"/>
    <property type="evidence" value="ECO:0007669"/>
    <property type="project" value="TreeGrafter"/>
</dbReference>
<evidence type="ECO:0000259" key="5">
    <source>
        <dbReference type="Pfam" id="PF08212"/>
    </source>
</evidence>
<reference evidence="6 7" key="1">
    <citation type="submission" date="2020-11" db="EMBL/GenBank/DDBJ databases">
        <authorList>
            <person name="Wallbank WR R."/>
            <person name="Pardo Diaz C."/>
            <person name="Kozak K."/>
            <person name="Martin S."/>
            <person name="Jiggins C."/>
            <person name="Moest M."/>
            <person name="Warren A I."/>
            <person name="Generalovic N T."/>
            <person name="Byers J.R.P. K."/>
            <person name="Montejo-Kovacevich G."/>
            <person name="Yen C E."/>
        </authorList>
    </citation>
    <scope>NUCLEOTIDE SEQUENCE [LARGE SCALE GENOMIC DNA]</scope>
</reference>
<dbReference type="InterPro" id="IPR000566">
    <property type="entry name" value="Lipocln_cytosolic_FA-bd_dom"/>
</dbReference>
<evidence type="ECO:0000256" key="4">
    <source>
        <dbReference type="SAM" id="MobiDB-lite"/>
    </source>
</evidence>
<dbReference type="FunFam" id="2.40.128.20:FF:000026">
    <property type="entry name" value="Apolipoprotein D-like Protein"/>
    <property type="match status" value="1"/>
</dbReference>
<accession>A0A7R8YPF9</accession>
<evidence type="ECO:0000256" key="2">
    <source>
        <dbReference type="ARBA" id="ARBA00023157"/>
    </source>
</evidence>
<keyword evidence="2" id="KW-1015">Disulfide bond</keyword>
<dbReference type="PIRSF" id="PIRSF036893">
    <property type="entry name" value="Lipocalin_ApoD"/>
    <property type="match status" value="1"/>
</dbReference>
<organism evidence="6 7">
    <name type="scientific">Hermetia illucens</name>
    <name type="common">Black soldier fly</name>
    <dbReference type="NCBI Taxonomy" id="343691"/>
    <lineage>
        <taxon>Eukaryota</taxon>
        <taxon>Metazoa</taxon>
        <taxon>Ecdysozoa</taxon>
        <taxon>Arthropoda</taxon>
        <taxon>Hexapoda</taxon>
        <taxon>Insecta</taxon>
        <taxon>Pterygota</taxon>
        <taxon>Neoptera</taxon>
        <taxon>Endopterygota</taxon>
        <taxon>Diptera</taxon>
        <taxon>Brachycera</taxon>
        <taxon>Stratiomyomorpha</taxon>
        <taxon>Stratiomyidae</taxon>
        <taxon>Hermetiinae</taxon>
        <taxon>Hermetia</taxon>
    </lineage>
</organism>
<keyword evidence="7" id="KW-1185">Reference proteome</keyword>
<dbReference type="Gene3D" id="2.40.128.20">
    <property type="match status" value="1"/>
</dbReference>
<dbReference type="InterPro" id="IPR012674">
    <property type="entry name" value="Calycin"/>
</dbReference>